<feature type="domain" description="HTH cro/C1-type" evidence="1">
    <location>
        <begin position="10"/>
        <end position="65"/>
    </location>
</feature>
<dbReference type="SMART" id="SM00530">
    <property type="entry name" value="HTH_XRE"/>
    <property type="match status" value="1"/>
</dbReference>
<dbReference type="RefSeq" id="WP_113916807.1">
    <property type="nucleotide sequence ID" value="NZ_QNSE01000007.1"/>
</dbReference>
<reference evidence="2 3" key="1">
    <citation type="submission" date="2018-06" db="EMBL/GenBank/DDBJ databases">
        <title>Genomic Encyclopedia of Type Strains, Phase III (KMG-III): the genomes of soil and plant-associated and newly described type strains.</title>
        <authorList>
            <person name="Whitman W."/>
        </authorList>
    </citation>
    <scope>NUCLEOTIDE SEQUENCE [LARGE SCALE GENOMIC DNA]</scope>
    <source>
        <strain evidence="2 3">CECT 7377</strain>
    </source>
</reference>
<dbReference type="PROSITE" id="PS50943">
    <property type="entry name" value="HTH_CROC1"/>
    <property type="match status" value="1"/>
</dbReference>
<comment type="caution">
    <text evidence="2">The sequence shown here is derived from an EMBL/GenBank/DDBJ whole genome shotgun (WGS) entry which is preliminary data.</text>
</comment>
<dbReference type="AlphaFoldDB" id="A0A366JBI8"/>
<evidence type="ECO:0000313" key="3">
    <source>
        <dbReference type="Proteomes" id="UP000252792"/>
    </source>
</evidence>
<dbReference type="CDD" id="cd00093">
    <property type="entry name" value="HTH_XRE"/>
    <property type="match status" value="1"/>
</dbReference>
<dbReference type="OrthoDB" id="6120544at2"/>
<keyword evidence="3" id="KW-1185">Reference proteome</keyword>
<evidence type="ECO:0000259" key="1">
    <source>
        <dbReference type="PROSITE" id="PS50943"/>
    </source>
</evidence>
<dbReference type="Proteomes" id="UP000252792">
    <property type="component" value="Unassembled WGS sequence"/>
</dbReference>
<dbReference type="InterPro" id="IPR010982">
    <property type="entry name" value="Lambda_DNA-bd_dom_sf"/>
</dbReference>
<dbReference type="GO" id="GO:0003677">
    <property type="term" value="F:DNA binding"/>
    <property type="evidence" value="ECO:0007669"/>
    <property type="project" value="InterPro"/>
</dbReference>
<proteinExistence type="predicted"/>
<sequence>MNFQELGQFVKHTRKAQGIRQQQMADDLGLARATLSGFESGRVADIGLRKVLKMLEYLHYEVTPHAVSRLPTFESLLAERDDD</sequence>
<dbReference type="SUPFAM" id="SSF47413">
    <property type="entry name" value="lambda repressor-like DNA-binding domains"/>
    <property type="match status" value="1"/>
</dbReference>
<dbReference type="EMBL" id="QNSE01000007">
    <property type="protein sequence ID" value="RBP83258.1"/>
    <property type="molecule type" value="Genomic_DNA"/>
</dbReference>
<evidence type="ECO:0000313" key="2">
    <source>
        <dbReference type="EMBL" id="RBP83258.1"/>
    </source>
</evidence>
<name>A0A366JBI8_9GAMM</name>
<protein>
    <submittedName>
        <fullName evidence="2">Helix-turn-helix protein</fullName>
    </submittedName>
</protein>
<gene>
    <name evidence="2" type="ORF">DFP80_107237</name>
</gene>
<organism evidence="2 3">
    <name type="scientific">Marinomonas rhizomae</name>
    <dbReference type="NCBI Taxonomy" id="491948"/>
    <lineage>
        <taxon>Bacteria</taxon>
        <taxon>Pseudomonadati</taxon>
        <taxon>Pseudomonadota</taxon>
        <taxon>Gammaproteobacteria</taxon>
        <taxon>Oceanospirillales</taxon>
        <taxon>Oceanospirillaceae</taxon>
        <taxon>Marinomonas</taxon>
    </lineage>
</organism>
<dbReference type="Gene3D" id="1.10.260.40">
    <property type="entry name" value="lambda repressor-like DNA-binding domains"/>
    <property type="match status" value="1"/>
</dbReference>
<dbReference type="Pfam" id="PF01381">
    <property type="entry name" value="HTH_3"/>
    <property type="match status" value="1"/>
</dbReference>
<accession>A0A366JBI8</accession>
<dbReference type="InterPro" id="IPR001387">
    <property type="entry name" value="Cro/C1-type_HTH"/>
</dbReference>